<gene>
    <name evidence="8" type="ORF">N7509_000157</name>
</gene>
<protein>
    <recommendedName>
        <fullName evidence="10">Charged multivesicular body protein 6</fullName>
    </recommendedName>
</protein>
<dbReference type="PANTHER" id="PTHR22761:SF5">
    <property type="entry name" value="CHARGED MULTIVESICULAR BODY PROTEIN 6"/>
    <property type="match status" value="1"/>
</dbReference>
<dbReference type="RefSeq" id="XP_056494669.1">
    <property type="nucleotide sequence ID" value="XM_056624804.1"/>
</dbReference>
<evidence type="ECO:0000256" key="2">
    <source>
        <dbReference type="ARBA" id="ARBA00006190"/>
    </source>
</evidence>
<evidence type="ECO:0000256" key="1">
    <source>
        <dbReference type="ARBA" id="ARBA00004608"/>
    </source>
</evidence>
<organism evidence="8 9">
    <name type="scientific">Penicillium cosmopolitanum</name>
    <dbReference type="NCBI Taxonomy" id="1131564"/>
    <lineage>
        <taxon>Eukaryota</taxon>
        <taxon>Fungi</taxon>
        <taxon>Dikarya</taxon>
        <taxon>Ascomycota</taxon>
        <taxon>Pezizomycotina</taxon>
        <taxon>Eurotiomycetes</taxon>
        <taxon>Eurotiomycetidae</taxon>
        <taxon>Eurotiales</taxon>
        <taxon>Aspergillaceae</taxon>
        <taxon>Penicillium</taxon>
    </lineage>
</organism>
<dbReference type="PANTHER" id="PTHR22761">
    <property type="entry name" value="CHARGED MULTIVESICULAR BODY PROTEIN"/>
    <property type="match status" value="1"/>
</dbReference>
<comment type="similarity">
    <text evidence="2">Belongs to the SNF7 family.</text>
</comment>
<comment type="subcellular location">
    <subcellularLocation>
        <location evidence="1">Endosome membrane</location>
    </subcellularLocation>
</comment>
<keyword evidence="6" id="KW-0472">Membrane</keyword>
<dbReference type="InterPro" id="IPR005024">
    <property type="entry name" value="Snf7_fam"/>
</dbReference>
<dbReference type="Gene3D" id="1.10.287.1060">
    <property type="entry name" value="ESAT-6-like"/>
    <property type="match status" value="1"/>
</dbReference>
<keyword evidence="9" id="KW-1185">Reference proteome</keyword>
<evidence type="ECO:0008006" key="10">
    <source>
        <dbReference type="Google" id="ProtNLM"/>
    </source>
</evidence>
<accession>A0A9W9WCS2</accession>
<comment type="caution">
    <text evidence="8">The sequence shown here is derived from an EMBL/GenBank/DDBJ whole genome shotgun (WGS) entry which is preliminary data.</text>
</comment>
<dbReference type="Proteomes" id="UP001147747">
    <property type="component" value="Unassembled WGS sequence"/>
</dbReference>
<evidence type="ECO:0000313" key="8">
    <source>
        <dbReference type="EMBL" id="KAJ5414823.1"/>
    </source>
</evidence>
<dbReference type="OrthoDB" id="441172at2759"/>
<dbReference type="GeneID" id="81363784"/>
<dbReference type="AlphaFoldDB" id="A0A9W9WCS2"/>
<reference evidence="8" key="2">
    <citation type="journal article" date="2023" name="IMA Fungus">
        <title>Comparative genomic study of the Penicillium genus elucidates a diverse pangenome and 15 lateral gene transfer events.</title>
        <authorList>
            <person name="Petersen C."/>
            <person name="Sorensen T."/>
            <person name="Nielsen M.R."/>
            <person name="Sondergaard T.E."/>
            <person name="Sorensen J.L."/>
            <person name="Fitzpatrick D.A."/>
            <person name="Frisvad J.C."/>
            <person name="Nielsen K.L."/>
        </authorList>
    </citation>
    <scope>NUCLEOTIDE SEQUENCE</scope>
    <source>
        <strain evidence="8">IBT 29677</strain>
    </source>
</reference>
<dbReference type="EMBL" id="JAPZBU010000002">
    <property type="protein sequence ID" value="KAJ5414823.1"/>
    <property type="molecule type" value="Genomic_DNA"/>
</dbReference>
<evidence type="ECO:0000256" key="7">
    <source>
        <dbReference type="SAM" id="MobiDB-lite"/>
    </source>
</evidence>
<dbReference type="GO" id="GO:0015031">
    <property type="term" value="P:protein transport"/>
    <property type="evidence" value="ECO:0007669"/>
    <property type="project" value="UniProtKB-KW"/>
</dbReference>
<sequence>MKNQRDKLQQYRKRITILTDRETAIAKECLALNDRKRALLALRRKKYQESLLDKTDAQLAQLEQLTGQVEFALVQKDVLFGLQQGTQVLNTIHKEMGGIEGVERLMGESEEARAYQEEVSQMLQGNLSTQDEEDVEDELEALRQEIAEPVHLPAPPTKEPPKREPVLEQQQEPEVQTRTALPA</sequence>
<evidence type="ECO:0000256" key="3">
    <source>
        <dbReference type="ARBA" id="ARBA00022448"/>
    </source>
</evidence>
<dbReference type="Pfam" id="PF03357">
    <property type="entry name" value="Snf7"/>
    <property type="match status" value="1"/>
</dbReference>
<keyword evidence="4" id="KW-0967">Endosome</keyword>
<reference evidence="8" key="1">
    <citation type="submission" date="2022-12" db="EMBL/GenBank/DDBJ databases">
        <authorList>
            <person name="Petersen C."/>
        </authorList>
    </citation>
    <scope>NUCLEOTIDE SEQUENCE</scope>
    <source>
        <strain evidence="8">IBT 29677</strain>
    </source>
</reference>
<keyword evidence="5" id="KW-0653">Protein transport</keyword>
<proteinExistence type="inferred from homology"/>
<feature type="compositionally biased region" description="Low complexity" evidence="7">
    <location>
        <begin position="167"/>
        <end position="176"/>
    </location>
</feature>
<dbReference type="GO" id="GO:0032511">
    <property type="term" value="P:late endosome to vacuole transport via multivesicular body sorting pathway"/>
    <property type="evidence" value="ECO:0007669"/>
    <property type="project" value="TreeGrafter"/>
</dbReference>
<evidence type="ECO:0000313" key="9">
    <source>
        <dbReference type="Proteomes" id="UP001147747"/>
    </source>
</evidence>
<dbReference type="GO" id="GO:0000815">
    <property type="term" value="C:ESCRT III complex"/>
    <property type="evidence" value="ECO:0007669"/>
    <property type="project" value="TreeGrafter"/>
</dbReference>
<dbReference type="GO" id="GO:0005771">
    <property type="term" value="C:multivesicular body"/>
    <property type="evidence" value="ECO:0007669"/>
    <property type="project" value="TreeGrafter"/>
</dbReference>
<evidence type="ECO:0000256" key="5">
    <source>
        <dbReference type="ARBA" id="ARBA00022927"/>
    </source>
</evidence>
<evidence type="ECO:0000256" key="6">
    <source>
        <dbReference type="ARBA" id="ARBA00023136"/>
    </source>
</evidence>
<name>A0A9W9WCS2_9EURO</name>
<keyword evidence="3" id="KW-0813">Transport</keyword>
<dbReference type="GO" id="GO:0006900">
    <property type="term" value="P:vesicle budding from membrane"/>
    <property type="evidence" value="ECO:0007669"/>
    <property type="project" value="TreeGrafter"/>
</dbReference>
<evidence type="ECO:0000256" key="4">
    <source>
        <dbReference type="ARBA" id="ARBA00022753"/>
    </source>
</evidence>
<feature type="region of interest" description="Disordered" evidence="7">
    <location>
        <begin position="146"/>
        <end position="183"/>
    </location>
</feature>